<dbReference type="PANTHER" id="PTHR37826">
    <property type="entry name" value="FLOTILLIN BAND_7_5 DOMAIN PROTEIN"/>
    <property type="match status" value="1"/>
</dbReference>
<keyword evidence="2" id="KW-0067">ATP-binding</keyword>
<gene>
    <name evidence="2" type="ORF">SAMN04488045_0625</name>
</gene>
<evidence type="ECO:0000313" key="2">
    <source>
        <dbReference type="EMBL" id="SEF62324.1"/>
    </source>
</evidence>
<feature type="transmembrane region" description="Helical" evidence="1">
    <location>
        <begin position="350"/>
        <end position="374"/>
    </location>
</feature>
<keyword evidence="2" id="KW-0547">Nucleotide-binding</keyword>
<protein>
    <submittedName>
        <fullName evidence="2">Replication restart DNA helicase PriA</fullName>
    </submittedName>
</protein>
<keyword evidence="1" id="KW-0812">Transmembrane</keyword>
<accession>A0A1H5THT4</accession>
<dbReference type="Proteomes" id="UP000236752">
    <property type="component" value="Unassembled WGS sequence"/>
</dbReference>
<name>A0A1H5THT4_9RHOB</name>
<dbReference type="GO" id="GO:0004386">
    <property type="term" value="F:helicase activity"/>
    <property type="evidence" value="ECO:0007669"/>
    <property type="project" value="UniProtKB-KW"/>
</dbReference>
<keyword evidence="1" id="KW-0472">Membrane</keyword>
<keyword evidence="2" id="KW-0378">Hydrolase</keyword>
<dbReference type="OrthoDB" id="3182597at2"/>
<dbReference type="EMBL" id="FNUZ01000001">
    <property type="protein sequence ID" value="SEF62324.1"/>
    <property type="molecule type" value="Genomic_DNA"/>
</dbReference>
<dbReference type="PANTHER" id="PTHR37826:SF3">
    <property type="entry name" value="J DOMAIN-CONTAINING PROTEIN"/>
    <property type="match status" value="1"/>
</dbReference>
<reference evidence="2 3" key="1">
    <citation type="submission" date="2016-10" db="EMBL/GenBank/DDBJ databases">
        <authorList>
            <person name="de Groot N.N."/>
        </authorList>
    </citation>
    <scope>NUCLEOTIDE SEQUENCE [LARGE SCALE GENOMIC DNA]</scope>
    <source>
        <strain evidence="2 3">DSM 26915</strain>
    </source>
</reference>
<keyword evidence="1" id="KW-1133">Transmembrane helix</keyword>
<evidence type="ECO:0000313" key="3">
    <source>
        <dbReference type="Proteomes" id="UP000236752"/>
    </source>
</evidence>
<keyword evidence="2" id="KW-0347">Helicase</keyword>
<evidence type="ECO:0000256" key="1">
    <source>
        <dbReference type="SAM" id="Phobius"/>
    </source>
</evidence>
<sequence>MTQPPPPPPFPEAQAAPVEEHRFPCENCGADYRYAPDKGALHCDHCGHEEPIAHAGPWEGGIRELDFQQAVRDQLPAQEMEITRVSNCPNCGASVEIASDVQAKECPFCATPFVTDTGEDRHIKPKAVMPFVLTEDAARGAMTDWLGGLWFAPNGLAEYARKGRKMQGIYVPYWTFDADTKSSYRGQRGTVYYENRTVMRNGKSETVRVQKIRWRPVSGRVARFFDDVLVLASRSLPKKYTDALQPWDMTALEPYRPEFLAGFRAEAYTVELDDGFVEARQIMDRQIERDIKFDIGGDRQRISSVDTTVRDVTFKHVLLPVWLAAYKYRGQTYRFVVNGQTGRVQGERPWSAWKIAFAVILGLIVAAAVGYFYAMNQ</sequence>
<keyword evidence="3" id="KW-1185">Reference proteome</keyword>
<dbReference type="RefSeq" id="WP_103908988.1">
    <property type="nucleotide sequence ID" value="NZ_FNUZ01000001.1"/>
</dbReference>
<proteinExistence type="predicted"/>
<dbReference type="AlphaFoldDB" id="A0A1H5THT4"/>
<organism evidence="2 3">
    <name type="scientific">Thalassococcus halodurans</name>
    <dbReference type="NCBI Taxonomy" id="373675"/>
    <lineage>
        <taxon>Bacteria</taxon>
        <taxon>Pseudomonadati</taxon>
        <taxon>Pseudomonadota</taxon>
        <taxon>Alphaproteobacteria</taxon>
        <taxon>Rhodobacterales</taxon>
        <taxon>Roseobacteraceae</taxon>
        <taxon>Thalassococcus</taxon>
    </lineage>
</organism>